<dbReference type="PANTHER" id="PTHR34183">
    <property type="entry name" value="ENDOLYTIC PEPTIDOGLYCAN TRANSGLYCOSYLASE RLPA"/>
    <property type="match status" value="1"/>
</dbReference>
<dbReference type="InterPro" id="IPR012997">
    <property type="entry name" value="RplA"/>
</dbReference>
<dbReference type="SUPFAM" id="SSF110997">
    <property type="entry name" value="Sporulation related repeat"/>
    <property type="match status" value="1"/>
</dbReference>
<comment type="function">
    <text evidence="4">Lytic transglycosylase with a strong preference for naked glycan strands that lack stem peptides.</text>
</comment>
<keyword evidence="3 4" id="KW-0961">Cell wall biogenesis/degradation</keyword>
<evidence type="ECO:0000256" key="3">
    <source>
        <dbReference type="ARBA" id="ARBA00023316"/>
    </source>
</evidence>
<keyword evidence="1" id="KW-0732">Signal</keyword>
<dbReference type="PATRIC" id="fig|1603606.3.peg.1784"/>
<dbReference type="InterPro" id="IPR034718">
    <property type="entry name" value="RlpA"/>
</dbReference>
<dbReference type="Pfam" id="PF03330">
    <property type="entry name" value="DPBB_1"/>
    <property type="match status" value="1"/>
</dbReference>
<dbReference type="InterPro" id="IPR007730">
    <property type="entry name" value="SPOR-like_dom"/>
</dbReference>
<dbReference type="NCBIfam" id="TIGR00413">
    <property type="entry name" value="rlpA"/>
    <property type="match status" value="1"/>
</dbReference>
<evidence type="ECO:0000256" key="1">
    <source>
        <dbReference type="ARBA" id="ARBA00022729"/>
    </source>
</evidence>
<dbReference type="RefSeq" id="WP_053550519.1">
    <property type="nucleotide sequence ID" value="NZ_CP010802.1"/>
</dbReference>
<dbReference type="AlphaFoldDB" id="A0A0M4D961"/>
<dbReference type="Gene3D" id="2.40.40.10">
    <property type="entry name" value="RlpA-like domain"/>
    <property type="match status" value="1"/>
</dbReference>
<dbReference type="CDD" id="cd22268">
    <property type="entry name" value="DPBB_RlpA-like"/>
    <property type="match status" value="1"/>
</dbReference>
<evidence type="ECO:0000313" key="7">
    <source>
        <dbReference type="EMBL" id="ALC16417.1"/>
    </source>
</evidence>
<dbReference type="HAMAP" id="MF_02071">
    <property type="entry name" value="RlpA"/>
    <property type="match status" value="1"/>
</dbReference>
<evidence type="ECO:0000259" key="6">
    <source>
        <dbReference type="PROSITE" id="PS51724"/>
    </source>
</evidence>
<dbReference type="OrthoDB" id="9779128at2"/>
<dbReference type="KEGG" id="des:DSOUD_1639"/>
<feature type="domain" description="SPOR" evidence="6">
    <location>
        <begin position="171"/>
        <end position="250"/>
    </location>
</feature>
<keyword evidence="2 4" id="KW-0456">Lyase</keyword>
<keyword evidence="7" id="KW-0449">Lipoprotein</keyword>
<name>A0A0M4D961_9BACT</name>
<keyword evidence="8" id="KW-1185">Reference proteome</keyword>
<gene>
    <name evidence="4" type="primary">rlpA</name>
    <name evidence="7" type="ORF">DSOUD_1639</name>
</gene>
<evidence type="ECO:0000256" key="2">
    <source>
        <dbReference type="ARBA" id="ARBA00023239"/>
    </source>
</evidence>
<dbReference type="PROSITE" id="PS51724">
    <property type="entry name" value="SPOR"/>
    <property type="match status" value="1"/>
</dbReference>
<evidence type="ECO:0000256" key="4">
    <source>
        <dbReference type="HAMAP-Rule" id="MF_02071"/>
    </source>
</evidence>
<dbReference type="GO" id="GO:0008932">
    <property type="term" value="F:lytic endotransglycosylase activity"/>
    <property type="evidence" value="ECO:0007669"/>
    <property type="project" value="UniProtKB-UniRule"/>
</dbReference>
<comment type="similarity">
    <text evidence="4 5">Belongs to the RlpA family.</text>
</comment>
<accession>A0A0M4D961</accession>
<dbReference type="InterPro" id="IPR036908">
    <property type="entry name" value="RlpA-like_sf"/>
</dbReference>
<dbReference type="PANTHER" id="PTHR34183:SF1">
    <property type="entry name" value="ENDOLYTIC PEPTIDOGLYCAN TRANSGLYCOSYLASE RLPA"/>
    <property type="match status" value="1"/>
</dbReference>
<proteinExistence type="inferred from homology"/>
<reference evidence="7 8" key="1">
    <citation type="submission" date="2015-07" db="EMBL/GenBank/DDBJ databases">
        <title>Isolation and Genomic Characterization of a Novel Halophilic Metal-Reducing Deltaproteobacterium from the Deep Subsurface.</title>
        <authorList>
            <person name="Badalamenti J.P."/>
            <person name="Summers Z.M."/>
            <person name="Gralnick J.A."/>
            <person name="Bond D.R."/>
        </authorList>
    </citation>
    <scope>NUCLEOTIDE SEQUENCE [LARGE SCALE GENOMIC DNA]</scope>
    <source>
        <strain evidence="7 8">WTL</strain>
    </source>
</reference>
<dbReference type="GO" id="GO:0071555">
    <property type="term" value="P:cell wall organization"/>
    <property type="evidence" value="ECO:0007669"/>
    <property type="project" value="UniProtKB-KW"/>
</dbReference>
<dbReference type="GO" id="GO:0000270">
    <property type="term" value="P:peptidoglycan metabolic process"/>
    <property type="evidence" value="ECO:0007669"/>
    <property type="project" value="UniProtKB-UniRule"/>
</dbReference>
<dbReference type="EC" id="4.2.2.-" evidence="4"/>
<dbReference type="STRING" id="1603606.DSOUD_1639"/>
<protein>
    <recommendedName>
        <fullName evidence="4">Probable endolytic peptidoglycan transglycosylase RlpA</fullName>
        <ecNumber evidence="4">4.2.2.-</ecNumber>
    </recommendedName>
</protein>
<dbReference type="Pfam" id="PF05036">
    <property type="entry name" value="SPOR"/>
    <property type="match status" value="1"/>
</dbReference>
<dbReference type="InterPro" id="IPR036680">
    <property type="entry name" value="SPOR-like_sf"/>
</dbReference>
<dbReference type="InterPro" id="IPR009009">
    <property type="entry name" value="RlpA-like_DPBB"/>
</dbReference>
<sequence length="251" mass="27029">MSPPVIPLLLLALVISACGGPAYNTRVLDSPSTATLKGHQKPYTVNGQRYDPLLSHAGFIEDGLASWYGKDFHGKKTSNGETYDMYGISAAHKTLPLGVFVRVHNRNNGKEMVVRINDRGPFVKGRIIDLSYAAAKELDVVGPGTAPVRIEALGYQRRDPSGAISYNAPASYDSGHFAVQIGAFSLADNARRLAGEMEKRYGAAGVQTGTVNGALFHRVRVGSFRSLAVAETTRDELERSGYPGCFVVAQE</sequence>
<dbReference type="EMBL" id="CP010802">
    <property type="protein sequence ID" value="ALC16417.1"/>
    <property type="molecule type" value="Genomic_DNA"/>
</dbReference>
<evidence type="ECO:0000256" key="5">
    <source>
        <dbReference type="RuleBase" id="RU003495"/>
    </source>
</evidence>
<dbReference type="Gene3D" id="3.30.70.1070">
    <property type="entry name" value="Sporulation related repeat"/>
    <property type="match status" value="1"/>
</dbReference>
<dbReference type="SUPFAM" id="SSF50685">
    <property type="entry name" value="Barwin-like endoglucanases"/>
    <property type="match status" value="1"/>
</dbReference>
<evidence type="ECO:0000313" key="8">
    <source>
        <dbReference type="Proteomes" id="UP000057158"/>
    </source>
</evidence>
<organism evidence="7 8">
    <name type="scientific">Desulfuromonas soudanensis</name>
    <dbReference type="NCBI Taxonomy" id="1603606"/>
    <lineage>
        <taxon>Bacteria</taxon>
        <taxon>Pseudomonadati</taxon>
        <taxon>Thermodesulfobacteriota</taxon>
        <taxon>Desulfuromonadia</taxon>
        <taxon>Desulfuromonadales</taxon>
        <taxon>Desulfuromonadaceae</taxon>
        <taxon>Desulfuromonas</taxon>
    </lineage>
</organism>
<dbReference type="Proteomes" id="UP000057158">
    <property type="component" value="Chromosome"/>
</dbReference>
<dbReference type="GO" id="GO:0042834">
    <property type="term" value="F:peptidoglycan binding"/>
    <property type="evidence" value="ECO:0007669"/>
    <property type="project" value="InterPro"/>
</dbReference>